<keyword evidence="5" id="KW-1185">Reference proteome</keyword>
<keyword evidence="1" id="KW-0812">Transmembrane</keyword>
<dbReference type="RefSeq" id="WP_130139733.1">
    <property type="nucleotide sequence ID" value="NZ_SGIT01000001.1"/>
</dbReference>
<evidence type="ECO:0000259" key="2">
    <source>
        <dbReference type="Pfam" id="PF04773"/>
    </source>
</evidence>
<dbReference type="PIRSF" id="PIRSF018266">
    <property type="entry name" value="FecR"/>
    <property type="match status" value="1"/>
</dbReference>
<dbReference type="EMBL" id="SGIT01000001">
    <property type="protein sequence ID" value="RZF61504.1"/>
    <property type="molecule type" value="Genomic_DNA"/>
</dbReference>
<dbReference type="Gene3D" id="3.55.50.30">
    <property type="match status" value="1"/>
</dbReference>
<comment type="caution">
    <text evidence="4">The sequence shown here is derived from an EMBL/GenBank/DDBJ whole genome shotgun (WGS) entry which is preliminary data.</text>
</comment>
<gene>
    <name evidence="4" type="ORF">EWE74_01275</name>
</gene>
<keyword evidence="1" id="KW-0472">Membrane</keyword>
<dbReference type="OrthoDB" id="1099916at2"/>
<dbReference type="Pfam" id="PF16344">
    <property type="entry name" value="FecR_C"/>
    <property type="match status" value="1"/>
</dbReference>
<organism evidence="4 5">
    <name type="scientific">Sphingobacterium corticibacterium</name>
    <dbReference type="NCBI Taxonomy" id="2484746"/>
    <lineage>
        <taxon>Bacteria</taxon>
        <taxon>Pseudomonadati</taxon>
        <taxon>Bacteroidota</taxon>
        <taxon>Sphingobacteriia</taxon>
        <taxon>Sphingobacteriales</taxon>
        <taxon>Sphingobacteriaceae</taxon>
        <taxon>Sphingobacterium</taxon>
    </lineage>
</organism>
<dbReference type="AlphaFoldDB" id="A0A4Q6XVT6"/>
<dbReference type="GO" id="GO:0016989">
    <property type="term" value="F:sigma factor antagonist activity"/>
    <property type="evidence" value="ECO:0007669"/>
    <property type="project" value="TreeGrafter"/>
</dbReference>
<proteinExistence type="predicted"/>
<sequence>MEVNDHLLEKYYTGKCTIAEKRAVEQWMSEGIPFDQYTLRPHKKEDDLKNELWSRIQLENKETDPIVSKLDYSPRPFYWGRYAAAILLLCTITIAGWYIYDHPIGDIQDENQSVANQETIVPLGKQAEIILSDGTKVRLNAGSVLRYPKQFNNAERRVFLQGEGFFDVAKDEKKPFYVETAQTIARVVGTQFNLLADESGNHTLTVEEGKVQFSANGCPDTLLLTANRQGEYDGKQMHQSTVHAHKISAWTRGVLLFDDTPLSEAASKITHWFDVAVVLEQPQLASYRINASFKDATLKEVLHEVAFALNIQYKLKDKEVVLYK</sequence>
<dbReference type="InterPro" id="IPR012373">
    <property type="entry name" value="Ferrdict_sens_TM"/>
</dbReference>
<reference evidence="4 5" key="1">
    <citation type="submission" date="2019-02" db="EMBL/GenBank/DDBJ databases">
        <authorList>
            <person name="Li Y."/>
        </authorList>
    </citation>
    <scope>NUCLEOTIDE SEQUENCE [LARGE SCALE GENOMIC DNA]</scope>
    <source>
        <strain evidence="4 5">30C10-4-7</strain>
    </source>
</reference>
<evidence type="ECO:0000313" key="4">
    <source>
        <dbReference type="EMBL" id="RZF61504.1"/>
    </source>
</evidence>
<evidence type="ECO:0000259" key="3">
    <source>
        <dbReference type="Pfam" id="PF16344"/>
    </source>
</evidence>
<accession>A0A4Q6XVT6</accession>
<dbReference type="InterPro" id="IPR006860">
    <property type="entry name" value="FecR"/>
</dbReference>
<name>A0A4Q6XVT6_9SPHI</name>
<dbReference type="PANTHER" id="PTHR30273">
    <property type="entry name" value="PERIPLASMIC SIGNAL SENSOR AND SIGMA FACTOR ACTIVATOR FECR-RELATED"/>
    <property type="match status" value="1"/>
</dbReference>
<dbReference type="InterPro" id="IPR032508">
    <property type="entry name" value="FecR_C"/>
</dbReference>
<evidence type="ECO:0000256" key="1">
    <source>
        <dbReference type="SAM" id="Phobius"/>
    </source>
</evidence>
<protein>
    <submittedName>
        <fullName evidence="4">DUF4974 domain-containing protein</fullName>
    </submittedName>
</protein>
<evidence type="ECO:0000313" key="5">
    <source>
        <dbReference type="Proteomes" id="UP000292855"/>
    </source>
</evidence>
<dbReference type="Gene3D" id="2.60.120.1440">
    <property type="match status" value="1"/>
</dbReference>
<dbReference type="PANTHER" id="PTHR30273:SF2">
    <property type="entry name" value="PROTEIN FECR"/>
    <property type="match status" value="1"/>
</dbReference>
<feature type="transmembrane region" description="Helical" evidence="1">
    <location>
        <begin position="79"/>
        <end position="100"/>
    </location>
</feature>
<feature type="domain" description="Protein FecR C-terminal" evidence="3">
    <location>
        <begin position="255"/>
        <end position="321"/>
    </location>
</feature>
<dbReference type="Pfam" id="PF04773">
    <property type="entry name" value="FecR"/>
    <property type="match status" value="1"/>
</dbReference>
<feature type="domain" description="FecR protein" evidence="2">
    <location>
        <begin position="124"/>
        <end position="212"/>
    </location>
</feature>
<dbReference type="Proteomes" id="UP000292855">
    <property type="component" value="Unassembled WGS sequence"/>
</dbReference>
<keyword evidence="1" id="KW-1133">Transmembrane helix</keyword>